<keyword evidence="2" id="KW-1185">Reference proteome</keyword>
<dbReference type="Proteomes" id="UP001159405">
    <property type="component" value="Unassembled WGS sequence"/>
</dbReference>
<comment type="caution">
    <text evidence="1">The sequence shown here is derived from an EMBL/GenBank/DDBJ whole genome shotgun (WGS) entry which is preliminary data.</text>
</comment>
<feature type="non-terminal residue" evidence="1">
    <location>
        <position position="134"/>
    </location>
</feature>
<proteinExistence type="predicted"/>
<reference evidence="1 2" key="1">
    <citation type="submission" date="2022-05" db="EMBL/GenBank/DDBJ databases">
        <authorList>
            <consortium name="Genoscope - CEA"/>
            <person name="William W."/>
        </authorList>
    </citation>
    <scope>NUCLEOTIDE SEQUENCE [LARGE SCALE GENOMIC DNA]</scope>
</reference>
<dbReference type="EMBL" id="CALNXK010000034">
    <property type="protein sequence ID" value="CAH3120173.1"/>
    <property type="molecule type" value="Genomic_DNA"/>
</dbReference>
<accession>A0ABN8NVK7</accession>
<gene>
    <name evidence="1" type="ORF">PLOB_00027775</name>
</gene>
<organism evidence="1 2">
    <name type="scientific">Porites lobata</name>
    <dbReference type="NCBI Taxonomy" id="104759"/>
    <lineage>
        <taxon>Eukaryota</taxon>
        <taxon>Metazoa</taxon>
        <taxon>Cnidaria</taxon>
        <taxon>Anthozoa</taxon>
        <taxon>Hexacorallia</taxon>
        <taxon>Scleractinia</taxon>
        <taxon>Fungiina</taxon>
        <taxon>Poritidae</taxon>
        <taxon>Porites</taxon>
    </lineage>
</organism>
<protein>
    <submittedName>
        <fullName evidence="1">Uncharacterized protein</fullName>
    </submittedName>
</protein>
<evidence type="ECO:0000313" key="1">
    <source>
        <dbReference type="EMBL" id="CAH3120173.1"/>
    </source>
</evidence>
<sequence>MVMSSCDVMTGELSYWLMVVDAMITDVSNIIKSQDEDGHRTVQLDYQEAVVFFGFYKKQIGFQITATALVEDSVILNTANLTGGYFQINQKWVLSDSKDGEEDGTFLEDHFTFTTPRILSRLAKPQAQAAHTGL</sequence>
<name>A0ABN8NVK7_9CNID</name>
<evidence type="ECO:0000313" key="2">
    <source>
        <dbReference type="Proteomes" id="UP001159405"/>
    </source>
</evidence>